<dbReference type="Proteomes" id="UP001529369">
    <property type="component" value="Unassembled WGS sequence"/>
</dbReference>
<name>A0ABT8A4A3_9PROT</name>
<gene>
    <name evidence="2" type="ORF">QWZ14_08810</name>
</gene>
<reference evidence="3" key="1">
    <citation type="journal article" date="2019" name="Int. J. Syst. Evol. Microbiol.">
        <title>The Global Catalogue of Microorganisms (GCM) 10K type strain sequencing project: providing services to taxonomists for standard genome sequencing and annotation.</title>
        <authorList>
            <consortium name="The Broad Institute Genomics Platform"/>
            <consortium name="The Broad Institute Genome Sequencing Center for Infectious Disease"/>
            <person name="Wu L."/>
            <person name="Ma J."/>
        </authorList>
    </citation>
    <scope>NUCLEOTIDE SEQUENCE [LARGE SCALE GENOMIC DNA]</scope>
    <source>
        <strain evidence="3">CECT 7131</strain>
    </source>
</reference>
<dbReference type="EMBL" id="JAUFPN010000101">
    <property type="protein sequence ID" value="MDN3564461.1"/>
    <property type="molecule type" value="Genomic_DNA"/>
</dbReference>
<protein>
    <submittedName>
        <fullName evidence="2">Uncharacterized protein</fullName>
    </submittedName>
</protein>
<accession>A0ABT8A4A3</accession>
<organism evidence="2 3">
    <name type="scientific">Paeniroseomonas aquatica</name>
    <dbReference type="NCBI Taxonomy" id="373043"/>
    <lineage>
        <taxon>Bacteria</taxon>
        <taxon>Pseudomonadati</taxon>
        <taxon>Pseudomonadota</taxon>
        <taxon>Alphaproteobacteria</taxon>
        <taxon>Acetobacterales</taxon>
        <taxon>Acetobacteraceae</taxon>
        <taxon>Paeniroseomonas</taxon>
    </lineage>
</organism>
<feature type="non-terminal residue" evidence="2">
    <location>
        <position position="71"/>
    </location>
</feature>
<proteinExistence type="predicted"/>
<evidence type="ECO:0000256" key="1">
    <source>
        <dbReference type="SAM" id="MobiDB-lite"/>
    </source>
</evidence>
<dbReference type="RefSeq" id="WP_290316261.1">
    <property type="nucleotide sequence ID" value="NZ_JAUFPN010000101.1"/>
</dbReference>
<feature type="region of interest" description="Disordered" evidence="1">
    <location>
        <begin position="1"/>
        <end position="22"/>
    </location>
</feature>
<keyword evidence="3" id="KW-1185">Reference proteome</keyword>
<comment type="caution">
    <text evidence="2">The sequence shown here is derived from an EMBL/GenBank/DDBJ whole genome shotgun (WGS) entry which is preliminary data.</text>
</comment>
<evidence type="ECO:0000313" key="3">
    <source>
        <dbReference type="Proteomes" id="UP001529369"/>
    </source>
</evidence>
<sequence length="71" mass="7741">MPDGTPYRGAKSGAKADREIRQREELEQIRDGLRRSAGDLATRLLSTSGRRAGNDLRFGDRGKLRVTVAGG</sequence>
<evidence type="ECO:0000313" key="2">
    <source>
        <dbReference type="EMBL" id="MDN3564461.1"/>
    </source>
</evidence>